<comment type="subcellular location">
    <subcellularLocation>
        <location evidence="1 7">Membrane</location>
        <topology evidence="1 7">Multi-pass membrane protein</topology>
    </subcellularLocation>
</comment>
<sequence length="447" mass="47242">MSAIVRTFVLRAGNAYQRSLFLLPLFTFFTFFVVTWFIIAKGSLHFGWEKTPDSKKALISAIVASGTCLISIFIGLHVIKRKVARDMEAHEAEQAAVAAPPGKSISKSSSEQSDEEAQADPEAVAAVEAEAPATRTPKALMALRESRLYRSTVGTVMKGVNYDIHAVVETDARVAEIHASAEVFDTKAETSFKYLQVCTACANIFAHGSNEVANAVGPLTAIYQIWQEGTVSSKNDVPTWLLAIGGFAMVLGLATYGYRVMRSMGVKMTRLTNSRGFCVEICVAVVVILASRYGLPMSSTPATVGTIAGVGLLGGRKGFNGMLFLKFAAGWVITIVVAVALSCAFMAQALYSPNKQCASERTTVGGYLNTTATDIATLLNVAGAATNNAALMSTAQGLLNVTADQQTPLTSLIAHGHTDGGPAGAQRLGAVRRGAVSAHRPCPAEPL</sequence>
<dbReference type="GO" id="GO:0005315">
    <property type="term" value="F:phosphate transmembrane transporter activity"/>
    <property type="evidence" value="ECO:0007669"/>
    <property type="project" value="InterPro"/>
</dbReference>
<organism evidence="9 10">
    <name type="scientific">Micractinium conductrix</name>
    <dbReference type="NCBI Taxonomy" id="554055"/>
    <lineage>
        <taxon>Eukaryota</taxon>
        <taxon>Viridiplantae</taxon>
        <taxon>Chlorophyta</taxon>
        <taxon>core chlorophytes</taxon>
        <taxon>Trebouxiophyceae</taxon>
        <taxon>Chlorellales</taxon>
        <taxon>Chlorellaceae</taxon>
        <taxon>Chlorella clade</taxon>
        <taxon>Micractinium</taxon>
    </lineage>
</organism>
<dbReference type="EMBL" id="LHPF02000001">
    <property type="protein sequence ID" value="PSC76268.1"/>
    <property type="molecule type" value="Genomic_DNA"/>
</dbReference>
<dbReference type="PANTHER" id="PTHR11101:SF96">
    <property type="entry name" value="PHOSPHATE TRANSPORTER"/>
    <property type="match status" value="1"/>
</dbReference>
<keyword evidence="10" id="KW-1185">Reference proteome</keyword>
<evidence type="ECO:0000313" key="10">
    <source>
        <dbReference type="Proteomes" id="UP000239649"/>
    </source>
</evidence>
<dbReference type="GO" id="GO:0035435">
    <property type="term" value="P:phosphate ion transmembrane transport"/>
    <property type="evidence" value="ECO:0007669"/>
    <property type="project" value="TreeGrafter"/>
</dbReference>
<keyword evidence="4 7" id="KW-0812">Transmembrane</keyword>
<feature type="compositionally biased region" description="Low complexity" evidence="8">
    <location>
        <begin position="94"/>
        <end position="111"/>
    </location>
</feature>
<feature type="transmembrane region" description="Helical" evidence="7">
    <location>
        <begin position="328"/>
        <end position="351"/>
    </location>
</feature>
<dbReference type="PANTHER" id="PTHR11101">
    <property type="entry name" value="PHOSPHATE TRANSPORTER"/>
    <property type="match status" value="1"/>
</dbReference>
<evidence type="ECO:0000256" key="4">
    <source>
        <dbReference type="ARBA" id="ARBA00022692"/>
    </source>
</evidence>
<feature type="transmembrane region" description="Helical" evidence="7">
    <location>
        <begin position="59"/>
        <end position="79"/>
    </location>
</feature>
<dbReference type="AlphaFoldDB" id="A0A2P6VQ92"/>
<evidence type="ECO:0000313" key="9">
    <source>
        <dbReference type="EMBL" id="PSC76268.1"/>
    </source>
</evidence>
<dbReference type="OrthoDB" id="260807at2759"/>
<comment type="function">
    <text evidence="7">Sodium-phosphate symporter.</text>
</comment>
<comment type="caution">
    <text evidence="9">The sequence shown here is derived from an EMBL/GenBank/DDBJ whole genome shotgun (WGS) entry which is preliminary data.</text>
</comment>
<evidence type="ECO:0000256" key="3">
    <source>
        <dbReference type="ARBA" id="ARBA00022592"/>
    </source>
</evidence>
<name>A0A2P6VQ92_9CHLO</name>
<dbReference type="Pfam" id="PF01384">
    <property type="entry name" value="PHO4"/>
    <property type="match status" value="1"/>
</dbReference>
<gene>
    <name evidence="9" type="primary">g178</name>
    <name evidence="9" type="ORF">C2E20_0178</name>
</gene>
<evidence type="ECO:0000256" key="6">
    <source>
        <dbReference type="ARBA" id="ARBA00023136"/>
    </source>
</evidence>
<feature type="transmembrane region" description="Helical" evidence="7">
    <location>
        <begin position="237"/>
        <end position="256"/>
    </location>
</feature>
<proteinExistence type="inferred from homology"/>
<evidence type="ECO:0000256" key="5">
    <source>
        <dbReference type="ARBA" id="ARBA00022989"/>
    </source>
</evidence>
<evidence type="ECO:0000256" key="7">
    <source>
        <dbReference type="RuleBase" id="RU363058"/>
    </source>
</evidence>
<feature type="compositionally biased region" description="Low complexity" evidence="8">
    <location>
        <begin position="120"/>
        <end position="131"/>
    </location>
</feature>
<accession>A0A2P6VQ92</accession>
<evidence type="ECO:0000256" key="2">
    <source>
        <dbReference type="ARBA" id="ARBA00022448"/>
    </source>
</evidence>
<dbReference type="GO" id="GO:0016020">
    <property type="term" value="C:membrane"/>
    <property type="evidence" value="ECO:0007669"/>
    <property type="project" value="UniProtKB-SubCell"/>
</dbReference>
<evidence type="ECO:0000256" key="8">
    <source>
        <dbReference type="SAM" id="MobiDB-lite"/>
    </source>
</evidence>
<dbReference type="InterPro" id="IPR001204">
    <property type="entry name" value="Phos_transporter"/>
</dbReference>
<comment type="similarity">
    <text evidence="7">Belongs to the inorganic phosphate transporter (PiT) (TC 2.A.20) family.</text>
</comment>
<feature type="transmembrane region" description="Helical" evidence="7">
    <location>
        <begin position="20"/>
        <end position="39"/>
    </location>
</feature>
<feature type="region of interest" description="Disordered" evidence="8">
    <location>
        <begin position="94"/>
        <end position="131"/>
    </location>
</feature>
<evidence type="ECO:0000256" key="1">
    <source>
        <dbReference type="ARBA" id="ARBA00004141"/>
    </source>
</evidence>
<dbReference type="Proteomes" id="UP000239649">
    <property type="component" value="Unassembled WGS sequence"/>
</dbReference>
<keyword evidence="2 7" id="KW-0813">Transport</keyword>
<keyword evidence="6 7" id="KW-0472">Membrane</keyword>
<reference evidence="9 10" key="1">
    <citation type="journal article" date="2018" name="Plant J.">
        <title>Genome sequences of Chlorella sorokiniana UTEX 1602 and Micractinium conductrix SAG 241.80: implications to maltose excretion by a green alga.</title>
        <authorList>
            <person name="Arriola M.B."/>
            <person name="Velmurugan N."/>
            <person name="Zhang Y."/>
            <person name="Plunkett M.H."/>
            <person name="Hondzo H."/>
            <person name="Barney B.M."/>
        </authorList>
    </citation>
    <scope>NUCLEOTIDE SEQUENCE [LARGE SCALE GENOMIC DNA]</scope>
    <source>
        <strain evidence="9 10">SAG 241.80</strain>
    </source>
</reference>
<protein>
    <recommendedName>
        <fullName evidence="7">Phosphate transporter</fullName>
    </recommendedName>
</protein>
<feature type="transmembrane region" description="Helical" evidence="7">
    <location>
        <begin position="277"/>
        <end position="295"/>
    </location>
</feature>
<keyword evidence="3 7" id="KW-0592">Phosphate transport</keyword>
<keyword evidence="5 7" id="KW-1133">Transmembrane helix</keyword>